<proteinExistence type="predicted"/>
<evidence type="ECO:0000313" key="1">
    <source>
        <dbReference type="EMBL" id="SFS68508.1"/>
    </source>
</evidence>
<keyword evidence="2" id="KW-1185">Reference proteome</keyword>
<sequence>MSATEATKDFLASHPRLLGALFTLVMLLGQAGTVAAGSNTQVGP</sequence>
<protein>
    <submittedName>
        <fullName evidence="1">Uncharacterized protein</fullName>
    </submittedName>
</protein>
<organism evidence="1 2">
    <name type="scientific">Halostagnicola kamekurae</name>
    <dbReference type="NCBI Taxonomy" id="619731"/>
    <lineage>
        <taxon>Archaea</taxon>
        <taxon>Methanobacteriati</taxon>
        <taxon>Methanobacteriota</taxon>
        <taxon>Stenosarchaea group</taxon>
        <taxon>Halobacteria</taxon>
        <taxon>Halobacteriales</taxon>
        <taxon>Natrialbaceae</taxon>
        <taxon>Halostagnicola</taxon>
    </lineage>
</organism>
<evidence type="ECO:0000313" key="2">
    <source>
        <dbReference type="Proteomes" id="UP000199199"/>
    </source>
</evidence>
<reference evidence="2" key="1">
    <citation type="submission" date="2016-10" db="EMBL/GenBank/DDBJ databases">
        <authorList>
            <person name="Varghese N."/>
            <person name="Submissions S."/>
        </authorList>
    </citation>
    <scope>NUCLEOTIDE SEQUENCE [LARGE SCALE GENOMIC DNA]</scope>
    <source>
        <strain evidence="2">DSM 22427</strain>
    </source>
</reference>
<dbReference type="AlphaFoldDB" id="A0A1I6RVL5"/>
<dbReference type="Proteomes" id="UP000199199">
    <property type="component" value="Unassembled WGS sequence"/>
</dbReference>
<name>A0A1I6RVL5_9EURY</name>
<dbReference type="Pfam" id="PF24335">
    <property type="entry name" value="DUF7503"/>
    <property type="match status" value="1"/>
</dbReference>
<dbReference type="EMBL" id="FOZS01000002">
    <property type="protein sequence ID" value="SFS68508.1"/>
    <property type="molecule type" value="Genomic_DNA"/>
</dbReference>
<dbReference type="InterPro" id="IPR055926">
    <property type="entry name" value="DUF7503"/>
</dbReference>
<accession>A0A1I6RVL5</accession>
<gene>
    <name evidence="1" type="ORF">SAMN04488556_2171</name>
</gene>